<dbReference type="Proteomes" id="UP000575983">
    <property type="component" value="Unassembled WGS sequence"/>
</dbReference>
<keyword evidence="3" id="KW-1185">Reference proteome</keyword>
<feature type="transmembrane region" description="Helical" evidence="1">
    <location>
        <begin position="27"/>
        <end position="52"/>
    </location>
</feature>
<sequence>MNAEINNFLNISNIVNMGIDTYSVCGIIYSIFVAYIMLIFKEDTIVFLALVLKK</sequence>
<name>A0A7W9ZDV5_9SPIR</name>
<keyword evidence="1" id="KW-1133">Transmembrane helix</keyword>
<keyword evidence="1" id="KW-0812">Transmembrane</keyword>
<evidence type="ECO:0000313" key="2">
    <source>
        <dbReference type="EMBL" id="MBB6208484.1"/>
    </source>
</evidence>
<organism evidence="2 3">
    <name type="scientific">Borreliella lanei</name>
    <dbReference type="NCBI Taxonomy" id="373540"/>
    <lineage>
        <taxon>Bacteria</taxon>
        <taxon>Pseudomonadati</taxon>
        <taxon>Spirochaetota</taxon>
        <taxon>Spirochaetia</taxon>
        <taxon>Spirochaetales</taxon>
        <taxon>Borreliaceae</taxon>
        <taxon>Borreliella</taxon>
    </lineage>
</organism>
<reference evidence="2 3" key="1">
    <citation type="submission" date="2020-08" db="EMBL/GenBank/DDBJ databases">
        <title>Genomic Encyclopedia of Type Strains, Phase IV (KMG-IV): sequencing the most valuable type-strain genomes for metagenomic binning, comparative biology and taxonomic classification.</title>
        <authorList>
            <person name="Goeker M."/>
        </authorList>
    </citation>
    <scope>NUCLEOTIDE SEQUENCE [LARGE SCALE GENOMIC DNA]</scope>
    <source>
        <strain evidence="2 3">DSM 17992</strain>
    </source>
</reference>
<dbReference type="AlphaFoldDB" id="A0A7W9ZDV5"/>
<protein>
    <submittedName>
        <fullName evidence="2">Uncharacterized protein</fullName>
    </submittedName>
</protein>
<comment type="caution">
    <text evidence="2">The sequence shown here is derived from an EMBL/GenBank/DDBJ whole genome shotgun (WGS) entry which is preliminary data.</text>
</comment>
<accession>A0A7W9ZDV5</accession>
<evidence type="ECO:0000256" key="1">
    <source>
        <dbReference type="SAM" id="Phobius"/>
    </source>
</evidence>
<dbReference type="EMBL" id="JACHFC010000008">
    <property type="protein sequence ID" value="MBB6208484.1"/>
    <property type="molecule type" value="Genomic_DNA"/>
</dbReference>
<proteinExistence type="predicted"/>
<dbReference type="RefSeq" id="WP_281382046.1">
    <property type="nucleotide sequence ID" value="NZ_JACHFC010000008.1"/>
</dbReference>
<gene>
    <name evidence="2" type="ORF">HNQ06_001014</name>
</gene>
<evidence type="ECO:0000313" key="3">
    <source>
        <dbReference type="Proteomes" id="UP000575983"/>
    </source>
</evidence>
<keyword evidence="1" id="KW-0472">Membrane</keyword>